<gene>
    <name evidence="2" type="ORF">AVEN_159214_1</name>
</gene>
<organism evidence="2 3">
    <name type="scientific">Araneus ventricosus</name>
    <name type="common">Orbweaver spider</name>
    <name type="synonym">Epeira ventricosa</name>
    <dbReference type="NCBI Taxonomy" id="182803"/>
    <lineage>
        <taxon>Eukaryota</taxon>
        <taxon>Metazoa</taxon>
        <taxon>Ecdysozoa</taxon>
        <taxon>Arthropoda</taxon>
        <taxon>Chelicerata</taxon>
        <taxon>Arachnida</taxon>
        <taxon>Araneae</taxon>
        <taxon>Araneomorphae</taxon>
        <taxon>Entelegynae</taxon>
        <taxon>Araneoidea</taxon>
        <taxon>Araneidae</taxon>
        <taxon>Araneus</taxon>
    </lineage>
</organism>
<comment type="caution">
    <text evidence="2">The sequence shown here is derived from an EMBL/GenBank/DDBJ whole genome shotgun (WGS) entry which is preliminary data.</text>
</comment>
<name>A0A4Y2A1G1_ARAVE</name>
<evidence type="ECO:0000313" key="2">
    <source>
        <dbReference type="EMBL" id="GBL73126.1"/>
    </source>
</evidence>
<protein>
    <submittedName>
        <fullName evidence="2">Uncharacterized protein</fullName>
    </submittedName>
</protein>
<dbReference type="EMBL" id="BGPR01000003">
    <property type="protein sequence ID" value="GBL73126.1"/>
    <property type="molecule type" value="Genomic_DNA"/>
</dbReference>
<dbReference type="OrthoDB" id="10552288at2759"/>
<reference evidence="2 3" key="1">
    <citation type="journal article" date="2019" name="Sci. Rep.">
        <title>Orb-weaving spider Araneus ventricosus genome elucidates the spidroin gene catalogue.</title>
        <authorList>
            <person name="Kono N."/>
            <person name="Nakamura H."/>
            <person name="Ohtoshi R."/>
            <person name="Moran D.A.P."/>
            <person name="Shinohara A."/>
            <person name="Yoshida Y."/>
            <person name="Fujiwara M."/>
            <person name="Mori M."/>
            <person name="Tomita M."/>
            <person name="Arakawa K."/>
        </authorList>
    </citation>
    <scope>NUCLEOTIDE SEQUENCE [LARGE SCALE GENOMIC DNA]</scope>
</reference>
<evidence type="ECO:0000313" key="3">
    <source>
        <dbReference type="Proteomes" id="UP000499080"/>
    </source>
</evidence>
<dbReference type="Proteomes" id="UP000499080">
    <property type="component" value="Unassembled WGS sequence"/>
</dbReference>
<keyword evidence="3" id="KW-1185">Reference proteome</keyword>
<accession>A0A4Y2A1G1</accession>
<feature type="region of interest" description="Disordered" evidence="1">
    <location>
        <begin position="65"/>
        <end position="89"/>
    </location>
</feature>
<dbReference type="AlphaFoldDB" id="A0A4Y2A1G1"/>
<sequence length="140" mass="16267">MLHRCTQLETEVAANQKKSIELHDARHIKLWASKNTNEKGRTNKKWERFREYCFQEVSKLQKNDVTKGGYTNKRNGKYQDDGGRVPSRLGKVHPIEAEDFIAHPTKRRIFRFQPPMGAFRIQSLTPLTPPAGCHSYMGRQ</sequence>
<proteinExistence type="predicted"/>
<evidence type="ECO:0000256" key="1">
    <source>
        <dbReference type="SAM" id="MobiDB-lite"/>
    </source>
</evidence>